<protein>
    <recommendedName>
        <fullName evidence="3">HECT-type E3 ubiquitin transferase E3D</fullName>
    </recommendedName>
</protein>
<proteinExistence type="predicted"/>
<gene>
    <name evidence="1" type="ORF">DC041_0010551</name>
</gene>
<dbReference type="Pfam" id="PF09814">
    <property type="entry name" value="HECT_2"/>
    <property type="match status" value="1"/>
</dbReference>
<evidence type="ECO:0008006" key="3">
    <source>
        <dbReference type="Google" id="ProtNLM"/>
    </source>
</evidence>
<accession>A0A430QAY8</accession>
<name>A0A430QAY8_SCHBO</name>
<organism evidence="1 2">
    <name type="scientific">Schistosoma bovis</name>
    <name type="common">Blood fluke</name>
    <dbReference type="NCBI Taxonomy" id="6184"/>
    <lineage>
        <taxon>Eukaryota</taxon>
        <taxon>Metazoa</taxon>
        <taxon>Spiralia</taxon>
        <taxon>Lophotrochozoa</taxon>
        <taxon>Platyhelminthes</taxon>
        <taxon>Trematoda</taxon>
        <taxon>Digenea</taxon>
        <taxon>Strigeidida</taxon>
        <taxon>Schistosomatoidea</taxon>
        <taxon>Schistosomatidae</taxon>
        <taxon>Schistosoma</taxon>
    </lineage>
</organism>
<dbReference type="InterPro" id="IPR019193">
    <property type="entry name" value="UBQ-conj_enz_E2-bd_prot"/>
</dbReference>
<evidence type="ECO:0000313" key="2">
    <source>
        <dbReference type="Proteomes" id="UP000290809"/>
    </source>
</evidence>
<evidence type="ECO:0000313" key="1">
    <source>
        <dbReference type="EMBL" id="RTG84861.1"/>
    </source>
</evidence>
<dbReference type="Proteomes" id="UP000290809">
    <property type="component" value="Unassembled WGS sequence"/>
</dbReference>
<keyword evidence="2" id="KW-1185">Reference proteome</keyword>
<reference evidence="1 2" key="1">
    <citation type="journal article" date="2019" name="PLoS Pathog.">
        <title>Genome sequence of the bovine parasite Schistosoma bovis Tanzania.</title>
        <authorList>
            <person name="Oey H."/>
            <person name="Zakrzewski M."/>
            <person name="Gobert G."/>
            <person name="Gravermann K."/>
            <person name="Stoye J."/>
            <person name="Jones M."/>
            <person name="Mcmanus D."/>
            <person name="Krause L."/>
        </authorList>
    </citation>
    <scope>NUCLEOTIDE SEQUENCE [LARGE SCALE GENOMIC DNA]</scope>
    <source>
        <strain evidence="1 2">TAN1997</strain>
    </source>
</reference>
<dbReference type="AlphaFoldDB" id="A0A430QAY8"/>
<dbReference type="EMBL" id="QMKO01002085">
    <property type="protein sequence ID" value="RTG84861.1"/>
    <property type="molecule type" value="Genomic_DNA"/>
</dbReference>
<comment type="caution">
    <text evidence="1">The sequence shown here is derived from an EMBL/GenBank/DDBJ whole genome shotgun (WGS) entry which is preliminary data.</text>
</comment>
<sequence>MLFAEAVDNSKSLDVTYCRIKETGFGLFCINTFVFRSCHINVYSDTIEIQNANETHQVTLNGLNISCMTCKNLCQVNDRTLSCRFNASYSSQTCDNITKLSKVMSNFTAADSILCKFCQQKLGNIKDVTCTNNFQKFITLEEEGLCIEDGYFCHPTSKSTEDLASNSVNTQTFPVNLYLASPSSCLFTGLELMIDRSLIEPQSIQSKGNDFFHCSSCLMALGKKVLSGSQEYFVFWANCLSLLIRENDIDGDFIGYIEKPLIADEMEFYSLLVENLIKNTQYRVILSAITWDGPLDFMLLWLPDQKIRLYTTALQDCTSPTIDVNEDSLGKDEQNTVHSVKIEPIACRRVFYQQLLPNNNCSLNTAQLVDSWRKDFGVTLIHIPWETCIGFSACLSQFSSRIAPHTRRLDGPMMGFILFEVSPKVGQDSELISKRLGFVVFGGLREKWATRSGPTTLSAPEREI</sequence>